<evidence type="ECO:0000313" key="3">
    <source>
        <dbReference type="Proteomes" id="UP000297454"/>
    </source>
</evidence>
<comment type="caution">
    <text evidence="2">The sequence shown here is derived from an EMBL/GenBank/DDBJ whole genome shotgun (WGS) entry which is preliminary data.</text>
</comment>
<evidence type="ECO:0000256" key="1">
    <source>
        <dbReference type="SAM" id="Coils"/>
    </source>
</evidence>
<protein>
    <submittedName>
        <fullName evidence="2">Uncharacterized protein</fullName>
    </submittedName>
</protein>
<evidence type="ECO:0000313" key="2">
    <source>
        <dbReference type="EMBL" id="TFF66724.1"/>
    </source>
</evidence>
<dbReference type="EMBL" id="SCFR01000007">
    <property type="protein sequence ID" value="TFF66724.1"/>
    <property type="molecule type" value="Genomic_DNA"/>
</dbReference>
<name>A0A4R9C3N0_9FIRM</name>
<gene>
    <name evidence="2" type="ORF">EQF91_02940</name>
</gene>
<organism evidence="2 3">
    <name type="scientific">Helcococcus ovis</name>
    <dbReference type="NCBI Taxonomy" id="72026"/>
    <lineage>
        <taxon>Bacteria</taxon>
        <taxon>Bacillati</taxon>
        <taxon>Bacillota</taxon>
        <taxon>Tissierellia</taxon>
        <taxon>Tissierellales</taxon>
        <taxon>Peptoniphilaceae</taxon>
        <taxon>Helcococcus</taxon>
    </lineage>
</organism>
<dbReference type="GeneID" id="97030409"/>
<proteinExistence type="predicted"/>
<dbReference type="OrthoDB" id="9910665at2"/>
<dbReference type="RefSeq" id="WP_134710255.1">
    <property type="nucleotide sequence ID" value="NZ_CP119081.1"/>
</dbReference>
<feature type="coiled-coil region" evidence="1">
    <location>
        <begin position="162"/>
        <end position="231"/>
    </location>
</feature>
<sequence>MSNRQIYIEAYSKFIFYKYIYKIFLEQKYIEYFSKYDIEKMELIYQAMILDKELENKFIYGINSEFNHLKFMGFLAKNEYLNLENKILNMKNKSLNYKTNLRYVERILNDKFMENTKILIDKFDPFLNEGDNIEVVWNTIMYSLDTGQIEVIFDSLLKFSEIENVKQKRITSEKLNEKLEEIDKKIEALNDMFPFNVENNILSKNEINKKIEEIKTEIKKSDKALKNITNMYLYVNEYNGLEN</sequence>
<reference evidence="2 3" key="1">
    <citation type="submission" date="2019-01" db="EMBL/GenBank/DDBJ databases">
        <title>Draft Genome Sequences of Helcococcus ovis Strains Isolated from the Uterus and Vagina of Dairy Cows with Metritis.</title>
        <authorList>
            <person name="Cunha F."/>
            <person name="Jeon S.J."/>
            <person name="Kutzer P."/>
            <person name="Galvao K.N."/>
        </authorList>
    </citation>
    <scope>NUCLEOTIDE SEQUENCE [LARGE SCALE GENOMIC DNA]</scope>
    <source>
        <strain evidence="2 3">KG-37</strain>
    </source>
</reference>
<keyword evidence="3" id="KW-1185">Reference proteome</keyword>
<dbReference type="Proteomes" id="UP000297454">
    <property type="component" value="Unassembled WGS sequence"/>
</dbReference>
<keyword evidence="1" id="KW-0175">Coiled coil</keyword>
<accession>A0A4R9C3N0</accession>
<dbReference type="AlphaFoldDB" id="A0A4R9C3N0"/>